<evidence type="ECO:0000313" key="2">
    <source>
        <dbReference type="EMBL" id="EFI26718.1"/>
    </source>
</evidence>
<dbReference type="GeneID" id="9380223"/>
<name>D6RQA2_COPC7</name>
<organism evidence="2 3">
    <name type="scientific">Coprinopsis cinerea (strain Okayama-7 / 130 / ATCC MYA-4618 / FGSC 9003)</name>
    <name type="common">Inky cap fungus</name>
    <name type="synonym">Hormographiella aspergillata</name>
    <dbReference type="NCBI Taxonomy" id="240176"/>
    <lineage>
        <taxon>Eukaryota</taxon>
        <taxon>Fungi</taxon>
        <taxon>Dikarya</taxon>
        <taxon>Basidiomycota</taxon>
        <taxon>Agaricomycotina</taxon>
        <taxon>Agaricomycetes</taxon>
        <taxon>Agaricomycetidae</taxon>
        <taxon>Agaricales</taxon>
        <taxon>Agaricineae</taxon>
        <taxon>Psathyrellaceae</taxon>
        <taxon>Coprinopsis</taxon>
    </lineage>
</organism>
<accession>D6RQA2</accession>
<feature type="compositionally biased region" description="Basic and acidic residues" evidence="1">
    <location>
        <begin position="450"/>
        <end position="473"/>
    </location>
</feature>
<dbReference type="eggNOG" id="ENOG502RBKI">
    <property type="taxonomic scope" value="Eukaryota"/>
</dbReference>
<keyword evidence="3" id="KW-1185">Reference proteome</keyword>
<feature type="compositionally biased region" description="Basic and acidic residues" evidence="1">
    <location>
        <begin position="405"/>
        <end position="421"/>
    </location>
</feature>
<protein>
    <submittedName>
        <fullName evidence="2">Uncharacterized protein</fullName>
    </submittedName>
</protein>
<feature type="compositionally biased region" description="Basic and acidic residues" evidence="1">
    <location>
        <begin position="57"/>
        <end position="67"/>
    </location>
</feature>
<evidence type="ECO:0000256" key="1">
    <source>
        <dbReference type="SAM" id="MobiDB-lite"/>
    </source>
</evidence>
<dbReference type="RefSeq" id="XP_002910212.1">
    <property type="nucleotide sequence ID" value="XM_002910166.1"/>
</dbReference>
<dbReference type="KEGG" id="cci:CC1G_15639"/>
<gene>
    <name evidence="2" type="ORF">CC1G_15639</name>
</gene>
<sequence>MSEPTTGKRSSKSGSKKSSGTKGDSDSQAPPGSPAKTEPKSTPASLSGSNQDDEFDLDLKPMTDLKTNEPVSNPKPDSQRNEPSGDLPIIPLGLVGQPLQAPKNWADHLVPILSPFIGSYSRNAPQIKDVISSTEYASRIEDGLTLGEEYYRGSLLRVSHSRHPTRSEIRTSFREEYDMLNDFLTNVFQCPTESGNGYCIDRSLNCSAPRWGPYGSATDIWSANDFEVLAICYRHEVESFLSRILDARKEHETIVSNAGDLTRLGIKQELTGEMGEGRKEGASLKSPFTFKPSRELTSTPREEGATRNVALETPKSMRQPPSTTPKTDDPFGKKSRITYDTDTAEGRTIPPNFRTRMMSEDPFFRGAPAQTSSSRKFQELFGSPTDDRLSNTGSKNPFRRNAYRNHSEDEDHRNEPEHEGEGDNPPPSINRFNGRSGGGQPGDSSDSSSNDERRPNRDERRDPFRRARREGREFHRRSDVEDRFVQSTRSVPEPQFDTKLKVDIIPSWDGSPETLVRWITKSQGALQGAPKRGTSVFRFEPAKGLSSKSRNDELIELIIDKRLHQGDAHEMITEIMNGAPTIWTSVLTPHLFNKLVEFQHTLRFHEDHLLALNARVTRYDEPLPWKRDHGSRNPFESFKSVRTNLIGASNKLPAPPFPKDDNNVSKRKTPESLGVRPCRHCGSAKHWDNECKYARRAQKIARTNLAMAEEEDELANQEYDDAYFGLDSEDEGDQTGF</sequence>
<feature type="region of interest" description="Disordered" evidence="1">
    <location>
        <begin position="712"/>
        <end position="737"/>
    </location>
</feature>
<dbReference type="Proteomes" id="UP000001861">
    <property type="component" value="Unassembled WGS sequence"/>
</dbReference>
<dbReference type="OrthoDB" id="3203159at2759"/>
<feature type="compositionally biased region" description="Polar residues" evidence="1">
    <location>
        <begin position="40"/>
        <end position="50"/>
    </location>
</feature>
<proteinExistence type="predicted"/>
<feature type="region of interest" description="Disordered" evidence="1">
    <location>
        <begin position="649"/>
        <end position="673"/>
    </location>
</feature>
<feature type="compositionally biased region" description="Basic and acidic residues" evidence="1">
    <location>
        <begin position="658"/>
        <end position="670"/>
    </location>
</feature>
<dbReference type="EMBL" id="AACS02000011">
    <property type="protein sequence ID" value="EFI26718.1"/>
    <property type="molecule type" value="Genomic_DNA"/>
</dbReference>
<evidence type="ECO:0000313" key="3">
    <source>
        <dbReference type="Proteomes" id="UP000001861"/>
    </source>
</evidence>
<dbReference type="InParanoid" id="D6RQA2"/>
<feature type="region of interest" description="Disordered" evidence="1">
    <location>
        <begin position="272"/>
        <end position="473"/>
    </location>
</feature>
<dbReference type="HOGENOM" id="CLU_356413_0_0_1"/>
<dbReference type="AlphaFoldDB" id="D6RQA2"/>
<comment type="caution">
    <text evidence="2">The sequence shown here is derived from an EMBL/GenBank/DDBJ whole genome shotgun (WGS) entry which is preliminary data.</text>
</comment>
<feature type="region of interest" description="Disordered" evidence="1">
    <location>
        <begin position="1"/>
        <end position="89"/>
    </location>
</feature>
<reference evidence="2 3" key="1">
    <citation type="journal article" date="2010" name="Proc. Natl. Acad. Sci. U.S.A.">
        <title>Insights into evolution of multicellular fungi from the assembled chromosomes of the mushroom Coprinopsis cinerea (Coprinus cinereus).</title>
        <authorList>
            <person name="Stajich J.E."/>
            <person name="Wilke S.K."/>
            <person name="Ahren D."/>
            <person name="Au C.H."/>
            <person name="Birren B.W."/>
            <person name="Borodovsky M."/>
            <person name="Burns C."/>
            <person name="Canback B."/>
            <person name="Casselton L.A."/>
            <person name="Cheng C.K."/>
            <person name="Deng J."/>
            <person name="Dietrich F.S."/>
            <person name="Fargo D.C."/>
            <person name="Farman M.L."/>
            <person name="Gathman A.C."/>
            <person name="Goldberg J."/>
            <person name="Guigo R."/>
            <person name="Hoegger P.J."/>
            <person name="Hooker J.B."/>
            <person name="Huggins A."/>
            <person name="James T.Y."/>
            <person name="Kamada T."/>
            <person name="Kilaru S."/>
            <person name="Kodira C."/>
            <person name="Kues U."/>
            <person name="Kupfer D."/>
            <person name="Kwan H.S."/>
            <person name="Lomsadze A."/>
            <person name="Li W."/>
            <person name="Lilly W.W."/>
            <person name="Ma L.J."/>
            <person name="Mackey A.J."/>
            <person name="Manning G."/>
            <person name="Martin F."/>
            <person name="Muraguchi H."/>
            <person name="Natvig D.O."/>
            <person name="Palmerini H."/>
            <person name="Ramesh M.A."/>
            <person name="Rehmeyer C.J."/>
            <person name="Roe B.A."/>
            <person name="Shenoy N."/>
            <person name="Stanke M."/>
            <person name="Ter-Hovhannisyan V."/>
            <person name="Tunlid A."/>
            <person name="Velagapudi R."/>
            <person name="Vision T.J."/>
            <person name="Zeng Q."/>
            <person name="Zolan M.E."/>
            <person name="Pukkila P.J."/>
        </authorList>
    </citation>
    <scope>NUCLEOTIDE SEQUENCE [LARGE SCALE GENOMIC DNA]</scope>
    <source>
        <strain evidence="3">Okayama-7 / 130 / ATCC MYA-4618 / FGSC 9003</strain>
    </source>
</reference>
<dbReference type="OMA" id="ICFRREV"/>
<dbReference type="VEuPathDB" id="FungiDB:CC1G_15639"/>